<dbReference type="SUPFAM" id="SSF51735">
    <property type="entry name" value="NAD(P)-binding Rossmann-fold domains"/>
    <property type="match status" value="1"/>
</dbReference>
<dbReference type="EC" id="1.1.1.281" evidence="5"/>
<protein>
    <submittedName>
        <fullName evidence="5">GDP-6-deoxy-D-mannose reductase</fullName>
        <ecNumber evidence="5">1.1.1.281</ecNumber>
    </submittedName>
    <submittedName>
        <fullName evidence="4">NAD-dependent epimerase/dehydratase family protein</fullName>
    </submittedName>
</protein>
<dbReference type="EMBL" id="WOAD01000016">
    <property type="protein sequence ID" value="MUI37140.1"/>
    <property type="molecule type" value="Genomic_DNA"/>
</dbReference>
<organism evidence="5 7">
    <name type="scientific">Pseudomonas aeruginosa</name>
    <dbReference type="NCBI Taxonomy" id="287"/>
    <lineage>
        <taxon>Bacteria</taxon>
        <taxon>Pseudomonadati</taxon>
        <taxon>Pseudomonadota</taxon>
        <taxon>Gammaproteobacteria</taxon>
        <taxon>Pseudomonadales</taxon>
        <taxon>Pseudomonadaceae</taxon>
        <taxon>Pseudomonas</taxon>
    </lineage>
</organism>
<dbReference type="AlphaFoldDB" id="A0A071L2P8"/>
<keyword evidence="5" id="KW-0560">Oxidoreductase</keyword>
<dbReference type="GO" id="GO:0033705">
    <property type="term" value="F:GDP-4-dehydro-6-deoxy-D-mannose reductase activity"/>
    <property type="evidence" value="ECO:0007669"/>
    <property type="project" value="UniProtKB-EC"/>
</dbReference>
<dbReference type="Proteomes" id="UP000433532">
    <property type="component" value="Unassembled WGS sequence"/>
</dbReference>
<name>A0A071L2P8_PSEAI</name>
<proteinExistence type="inferred from homology"/>
<comment type="similarity">
    <text evidence="2">Belongs to the NAD(P)-dependent epimerase/dehydratase family.</text>
</comment>
<dbReference type="Pfam" id="PF01370">
    <property type="entry name" value="Epimerase"/>
    <property type="match status" value="1"/>
</dbReference>
<dbReference type="KEGG" id="paeb:NCGM1900_6309"/>
<reference evidence="4 6" key="1">
    <citation type="submission" date="2019-11" db="EMBL/GenBank/DDBJ databases">
        <title>Genomes of ocular Pseudomonas aeruginosa isolates.</title>
        <authorList>
            <person name="Khan M."/>
            <person name="Rice S.A."/>
            <person name="Willcox M.D.P."/>
            <person name="Stapleton F."/>
        </authorList>
    </citation>
    <scope>NUCLEOTIDE SEQUENCE [LARGE SCALE GENOMIC DNA]</scope>
    <source>
        <strain evidence="4 6">PA221</strain>
    </source>
</reference>
<dbReference type="Gene3D" id="3.40.50.720">
    <property type="entry name" value="NAD(P)-binding Rossmann-like Domain"/>
    <property type="match status" value="1"/>
</dbReference>
<evidence type="ECO:0000259" key="3">
    <source>
        <dbReference type="Pfam" id="PF01370"/>
    </source>
</evidence>
<dbReference type="InterPro" id="IPR036291">
    <property type="entry name" value="NAD(P)-bd_dom_sf"/>
</dbReference>
<dbReference type="PANTHER" id="PTHR43000">
    <property type="entry name" value="DTDP-D-GLUCOSE 4,6-DEHYDRATASE-RELATED"/>
    <property type="match status" value="1"/>
</dbReference>
<dbReference type="InterPro" id="IPR001509">
    <property type="entry name" value="Epimerase_deHydtase"/>
</dbReference>
<comment type="pathway">
    <text evidence="1">Bacterial outer membrane biogenesis; LPS O-antigen biosynthesis.</text>
</comment>
<reference evidence="5" key="2">
    <citation type="submission" date="2023-06" db="EMBL/GenBank/DDBJ databases">
        <authorList>
            <consortium name="Clinical and Environmental Microbiology Branch: Whole genome sequencing antimicrobial resistance pathogens in the healthcare setting"/>
        </authorList>
    </citation>
    <scope>NUCLEOTIDE SEQUENCE</scope>
    <source>
        <strain evidence="5">2021CK-01020</strain>
    </source>
</reference>
<evidence type="ECO:0000256" key="1">
    <source>
        <dbReference type="ARBA" id="ARBA00005125"/>
    </source>
</evidence>
<reference evidence="5" key="3">
    <citation type="submission" date="2023-10" db="EMBL/GenBank/DDBJ databases">
        <title>Pathogen: clinical or host-associated sample.</title>
        <authorList>
            <person name="Hergert J."/>
            <person name="Casey R."/>
            <person name="Wagner J."/>
            <person name="Young E.L."/>
            <person name="Oakeson K.F."/>
        </authorList>
    </citation>
    <scope>NUCLEOTIDE SEQUENCE</scope>
    <source>
        <strain evidence="5">2021CK-01020</strain>
    </source>
</reference>
<dbReference type="Proteomes" id="UP001297540">
    <property type="component" value="Chromosome"/>
</dbReference>
<accession>A0A071L2P8</accession>
<evidence type="ECO:0000313" key="5">
    <source>
        <dbReference type="EMBL" id="WOS78007.1"/>
    </source>
</evidence>
<evidence type="ECO:0000256" key="2">
    <source>
        <dbReference type="ARBA" id="ARBA00007637"/>
    </source>
</evidence>
<evidence type="ECO:0000313" key="6">
    <source>
        <dbReference type="Proteomes" id="UP000433532"/>
    </source>
</evidence>
<dbReference type="Gene3D" id="3.90.25.10">
    <property type="entry name" value="UDP-galactose 4-epimerase, domain 1"/>
    <property type="match status" value="1"/>
</dbReference>
<evidence type="ECO:0000313" key="4">
    <source>
        <dbReference type="EMBL" id="MUI37140.1"/>
    </source>
</evidence>
<sequence length="304" mass="33899">MTQRLFVTGLSGFVGKHLQAYLAAAHTPWALLPVPHRYDLLEPDSLGDLWPELPDAVIHLAGQTYVPEAFRDPARTLQINLLGTLNLLQALKARGFSGTFLYISSGDVYGQVAEAALPIHEELIPHPRNPYAVSKLAAESLCLQWGITEGWRVLVARPFNHIGPGQKDSFVIASAARQIARMKQGLQANRLEVGDIDVSRDFLDVQDVLSAYLRLLSHGEAGAVYNVCSGQEQKIRELIELLADIAQVELEIVQDPARMRRAEQRRVRGSHARLHDATGWKPEITIKQSLRAILSDWESRVREE</sequence>
<gene>
    <name evidence="5" type="primary">rmd</name>
    <name evidence="4" type="ORF">GNQ48_19220</name>
    <name evidence="5" type="ORF">L4V69_36970</name>
</gene>
<feature type="domain" description="NAD-dependent epimerase/dehydratase" evidence="3">
    <location>
        <begin position="6"/>
        <end position="228"/>
    </location>
</feature>
<evidence type="ECO:0000313" key="7">
    <source>
        <dbReference type="Proteomes" id="UP001297540"/>
    </source>
</evidence>
<dbReference type="RefSeq" id="WP_003096892.1">
    <property type="nucleotide sequence ID" value="NZ_AP014622.1"/>
</dbReference>
<dbReference type="EMBL" id="CP136986">
    <property type="protein sequence ID" value="WOS78007.1"/>
    <property type="molecule type" value="Genomic_DNA"/>
</dbReference>